<evidence type="ECO:0000256" key="1">
    <source>
        <dbReference type="ARBA" id="ARBA00007061"/>
    </source>
</evidence>
<protein>
    <submittedName>
        <fullName evidence="6">Putative hydroxymethylglutaryl-CoA synthase</fullName>
        <ecNumber evidence="6">2.3.3.10</ecNumber>
    </submittedName>
</protein>
<dbReference type="STRING" id="926571.NVIE_000050"/>
<name>A0A060HLX3_9ARCH</name>
<evidence type="ECO:0000256" key="2">
    <source>
        <dbReference type="ARBA" id="ARBA00022679"/>
    </source>
</evidence>
<dbReference type="EMBL" id="CP007536">
    <property type="protein sequence ID" value="AIC14187.1"/>
    <property type="molecule type" value="Genomic_DNA"/>
</dbReference>
<comment type="similarity">
    <text evidence="1">Belongs to the thiolase-like superfamily. HMG-CoA synthase family.</text>
</comment>
<feature type="domain" description="Hydroxymethylglutaryl-coenzyme A synthase N-terminal" evidence="4">
    <location>
        <begin position="8"/>
        <end position="178"/>
    </location>
</feature>
<keyword evidence="7" id="KW-1185">Reference proteome</keyword>
<proteinExistence type="inferred from homology"/>
<sequence>MNVDMPVVGIDDLAIYVPKLYIDYKDFAQARGIDPQKLEYGIGIRKMAIADTNQDPACMAANACLKLMQKAHIHPQDVGRLYVATESALDESKALNSFVIGMLEQVYGEGSFEHAGGIECKFACVSGSYALHDNANWIRAEENSGKAAIVIVSDIAKYDLGSAGEYTQGAGAVALLIKEEPRLMAFDPKVASTVIKNEYDFYRPFGKETPLVNGGYSNLLYLIQVRKAFDAYKEKALKTGLVKLNEGEAITDHIDFFSVHLPYRRMGEKALAYLLRHEWRHLPRWKHVTKEIGMNEPQPKDPRGTIESILADTDFMKADEQFRRAFMQTSFYNETYEKKMASSLEASAQIGNLYTASMYMGLRSLLEFEFKKGTDLEGKRIGFGSYGSGSSAMVFSGIMQPTYKEIVKGLDLENDIGDRVKLSIDEYERLHRKEIDFNSAVTKAHKEFVLVKLGGSTADKAGFREYDYVS</sequence>
<feature type="domain" description="Hydroxymethylglutaryl-coenzyme A synthase C-terminal" evidence="5">
    <location>
        <begin position="185"/>
        <end position="433"/>
    </location>
</feature>
<dbReference type="Pfam" id="PF01154">
    <property type="entry name" value="HMG_CoA_synt_N"/>
    <property type="match status" value="1"/>
</dbReference>
<dbReference type="KEGG" id="nvn:NVIE_000050"/>
<dbReference type="InterPro" id="IPR013746">
    <property type="entry name" value="HMG_CoA_synt_C_dom"/>
</dbReference>
<dbReference type="GO" id="GO:0004421">
    <property type="term" value="F:hydroxymethylglutaryl-CoA synthase activity"/>
    <property type="evidence" value="ECO:0007669"/>
    <property type="project" value="UniProtKB-EC"/>
</dbReference>
<organism evidence="6 7">
    <name type="scientific">Nitrososphaera viennensis EN76</name>
    <dbReference type="NCBI Taxonomy" id="926571"/>
    <lineage>
        <taxon>Archaea</taxon>
        <taxon>Nitrososphaerota</taxon>
        <taxon>Nitrososphaeria</taxon>
        <taxon>Nitrososphaerales</taxon>
        <taxon>Nitrososphaeraceae</taxon>
        <taxon>Nitrososphaera</taxon>
    </lineage>
</organism>
<dbReference type="HOGENOM" id="CLU_008065_3_2_2"/>
<dbReference type="PANTHER" id="PTHR43323">
    <property type="entry name" value="3-HYDROXY-3-METHYLGLUTARYL COENZYME A SYNTHASE"/>
    <property type="match status" value="1"/>
</dbReference>
<evidence type="ECO:0000313" key="6">
    <source>
        <dbReference type="EMBL" id="AIC14187.1"/>
    </source>
</evidence>
<dbReference type="SUPFAM" id="SSF53901">
    <property type="entry name" value="Thiolase-like"/>
    <property type="match status" value="2"/>
</dbReference>
<dbReference type="PANTHER" id="PTHR43323:SF2">
    <property type="entry name" value="HYDROXYMETHYLGLUTARYL-COA SYNTHASE"/>
    <property type="match status" value="1"/>
</dbReference>
<dbReference type="AlphaFoldDB" id="A0A060HLX3"/>
<gene>
    <name evidence="6" type="primary">hcs</name>
    <name evidence="6" type="ORF">NVIE_000050</name>
</gene>
<dbReference type="InterPro" id="IPR013528">
    <property type="entry name" value="HMG_CoA_synth_N"/>
</dbReference>
<dbReference type="CDD" id="cd00827">
    <property type="entry name" value="init_cond_enzymes"/>
    <property type="match status" value="1"/>
</dbReference>
<dbReference type="GO" id="GO:0006084">
    <property type="term" value="P:acetyl-CoA metabolic process"/>
    <property type="evidence" value="ECO:0007669"/>
    <property type="project" value="InterPro"/>
</dbReference>
<dbReference type="InterPro" id="IPR016039">
    <property type="entry name" value="Thiolase-like"/>
</dbReference>
<reference evidence="6 7" key="1">
    <citation type="journal article" date="2014" name="Int. J. Syst. Evol. Microbiol.">
        <title>Nitrososphaera viennensis gen. nov., sp. nov., an aerobic and mesophilic, ammonia-oxidizing archaeon from soil and a member of the archaeal phylum Thaumarchaeota.</title>
        <authorList>
            <person name="Stieglmeier M."/>
            <person name="Klingl A."/>
            <person name="Alves R.J."/>
            <person name="Rittmann S.K."/>
            <person name="Melcher M."/>
            <person name="Leisch N."/>
            <person name="Schleper C."/>
        </authorList>
    </citation>
    <scope>NUCLEOTIDE SEQUENCE [LARGE SCALE GENOMIC DNA]</scope>
    <source>
        <strain evidence="6">EN76</strain>
    </source>
</reference>
<dbReference type="GO" id="GO:0010142">
    <property type="term" value="P:farnesyl diphosphate biosynthetic process, mevalonate pathway"/>
    <property type="evidence" value="ECO:0007669"/>
    <property type="project" value="InterPro"/>
</dbReference>
<dbReference type="EC" id="2.3.3.10" evidence="6"/>
<keyword evidence="2 6" id="KW-0808">Transferase</keyword>
<evidence type="ECO:0000259" key="5">
    <source>
        <dbReference type="Pfam" id="PF08540"/>
    </source>
</evidence>
<accession>A0A060HLX3</accession>
<dbReference type="Proteomes" id="UP000027093">
    <property type="component" value="Chromosome"/>
</dbReference>
<evidence type="ECO:0000313" key="7">
    <source>
        <dbReference type="Proteomes" id="UP000027093"/>
    </source>
</evidence>
<dbReference type="Pfam" id="PF08540">
    <property type="entry name" value="HMG_CoA_synt_C"/>
    <property type="match status" value="1"/>
</dbReference>
<keyword evidence="3" id="KW-0414">Isoprene biosynthesis</keyword>
<evidence type="ECO:0000256" key="3">
    <source>
        <dbReference type="ARBA" id="ARBA00023229"/>
    </source>
</evidence>
<keyword evidence="6" id="KW-0012">Acyltransferase</keyword>
<dbReference type="Gene3D" id="3.40.47.10">
    <property type="match status" value="1"/>
</dbReference>
<evidence type="ECO:0000259" key="4">
    <source>
        <dbReference type="Pfam" id="PF01154"/>
    </source>
</evidence>